<keyword evidence="2" id="KW-1185">Reference proteome</keyword>
<reference evidence="1 2" key="1">
    <citation type="submission" date="2020-02" db="EMBL/GenBank/DDBJ databases">
        <authorList>
            <person name="Ferguson B K."/>
        </authorList>
    </citation>
    <scope>NUCLEOTIDE SEQUENCE [LARGE SCALE GENOMIC DNA]</scope>
</reference>
<gene>
    <name evidence="1" type="ORF">TBRA_LOCUS10626</name>
</gene>
<dbReference type="AlphaFoldDB" id="A0A6H5IN90"/>
<evidence type="ECO:0000313" key="2">
    <source>
        <dbReference type="Proteomes" id="UP000479190"/>
    </source>
</evidence>
<dbReference type="Proteomes" id="UP000479190">
    <property type="component" value="Unassembled WGS sequence"/>
</dbReference>
<organism evidence="1 2">
    <name type="scientific">Trichogramma brassicae</name>
    <dbReference type="NCBI Taxonomy" id="86971"/>
    <lineage>
        <taxon>Eukaryota</taxon>
        <taxon>Metazoa</taxon>
        <taxon>Ecdysozoa</taxon>
        <taxon>Arthropoda</taxon>
        <taxon>Hexapoda</taxon>
        <taxon>Insecta</taxon>
        <taxon>Pterygota</taxon>
        <taxon>Neoptera</taxon>
        <taxon>Endopterygota</taxon>
        <taxon>Hymenoptera</taxon>
        <taxon>Apocrita</taxon>
        <taxon>Proctotrupomorpha</taxon>
        <taxon>Chalcidoidea</taxon>
        <taxon>Trichogrammatidae</taxon>
        <taxon>Trichogramma</taxon>
    </lineage>
</organism>
<dbReference type="EMBL" id="CADCXV010000928">
    <property type="protein sequence ID" value="CAB0038859.1"/>
    <property type="molecule type" value="Genomic_DNA"/>
</dbReference>
<name>A0A6H5IN90_9HYME</name>
<protein>
    <submittedName>
        <fullName evidence="1">Uncharacterized protein</fullName>
    </submittedName>
</protein>
<proteinExistence type="predicted"/>
<accession>A0A6H5IN90</accession>
<sequence length="166" mass="18852">MMIYPWGNKDLFGANDLHLSRMACSNRSQLNQLQTKIFINRADERTMVVILLHRDRRARLFRPTTVQHITQLHIYSYAEVFSRYIVCRLYCTDATLCEDDDDDDSQQQQLEMLFTAAARGTVRSGRRTSSPLSTPICGSGGGGRLIRYIASRAYTTSFTSRGQSAS</sequence>
<evidence type="ECO:0000313" key="1">
    <source>
        <dbReference type="EMBL" id="CAB0038859.1"/>
    </source>
</evidence>